<keyword evidence="2" id="KW-1185">Reference proteome</keyword>
<proteinExistence type="predicted"/>
<dbReference type="EMBL" id="MU628145">
    <property type="protein sequence ID" value="KAI9215440.1"/>
    <property type="molecule type" value="Genomic_DNA"/>
</dbReference>
<dbReference type="Proteomes" id="UP000006729">
    <property type="component" value="Unassembled WGS sequence"/>
</dbReference>
<protein>
    <submittedName>
        <fullName evidence="1">Uncharacterized protein</fullName>
    </submittedName>
</protein>
<name>A0ACC0RHT9_POPTR</name>
<evidence type="ECO:0000313" key="1">
    <source>
        <dbReference type="EMBL" id="KAI9215440.1"/>
    </source>
</evidence>
<gene>
    <name evidence="1" type="ORF">POPTR_T124302v4</name>
</gene>
<sequence length="131" mass="15450">MDMGSKFSWTNRRSNNTILKKLDRVLVNVKWNCKFTGSRNFFLPFSISYHSPILVKMASLLKREIPFKFFDFWANHSLFLPLISEAWCKEVTSTPMFILCNKLKNVKGVVKEFNQKYFGKISERMLEVLVN</sequence>
<accession>A0ACC0RHT9</accession>
<comment type="caution">
    <text evidence="1">The sequence shown here is derived from an EMBL/GenBank/DDBJ whole genome shotgun (WGS) entry which is preliminary data.</text>
</comment>
<organism evidence="1 2">
    <name type="scientific">Populus trichocarpa</name>
    <name type="common">Western balsam poplar</name>
    <name type="synonym">Populus balsamifera subsp. trichocarpa</name>
    <dbReference type="NCBI Taxonomy" id="3694"/>
    <lineage>
        <taxon>Eukaryota</taxon>
        <taxon>Viridiplantae</taxon>
        <taxon>Streptophyta</taxon>
        <taxon>Embryophyta</taxon>
        <taxon>Tracheophyta</taxon>
        <taxon>Spermatophyta</taxon>
        <taxon>Magnoliopsida</taxon>
        <taxon>eudicotyledons</taxon>
        <taxon>Gunneridae</taxon>
        <taxon>Pentapetalae</taxon>
        <taxon>rosids</taxon>
        <taxon>fabids</taxon>
        <taxon>Malpighiales</taxon>
        <taxon>Salicaceae</taxon>
        <taxon>Saliceae</taxon>
        <taxon>Populus</taxon>
    </lineage>
</organism>
<evidence type="ECO:0000313" key="2">
    <source>
        <dbReference type="Proteomes" id="UP000006729"/>
    </source>
</evidence>
<reference evidence="1 2" key="1">
    <citation type="journal article" date="2006" name="Science">
        <title>The genome of black cottonwood, Populus trichocarpa (Torr. &amp; Gray).</title>
        <authorList>
            <person name="Tuskan G.A."/>
            <person name="Difazio S."/>
            <person name="Jansson S."/>
            <person name="Bohlmann J."/>
            <person name="Grigoriev I."/>
            <person name="Hellsten U."/>
            <person name="Putnam N."/>
            <person name="Ralph S."/>
            <person name="Rombauts S."/>
            <person name="Salamov A."/>
            <person name="Schein J."/>
            <person name="Sterck L."/>
            <person name="Aerts A."/>
            <person name="Bhalerao R.R."/>
            <person name="Bhalerao R.P."/>
            <person name="Blaudez D."/>
            <person name="Boerjan W."/>
            <person name="Brun A."/>
            <person name="Brunner A."/>
            <person name="Busov V."/>
            <person name="Campbell M."/>
            <person name="Carlson J."/>
            <person name="Chalot M."/>
            <person name="Chapman J."/>
            <person name="Chen G.L."/>
            <person name="Cooper D."/>
            <person name="Coutinho P.M."/>
            <person name="Couturier J."/>
            <person name="Covert S."/>
            <person name="Cronk Q."/>
            <person name="Cunningham R."/>
            <person name="Davis J."/>
            <person name="Degroeve S."/>
            <person name="Dejardin A."/>
            <person name="Depamphilis C."/>
            <person name="Detter J."/>
            <person name="Dirks B."/>
            <person name="Dubchak I."/>
            <person name="Duplessis S."/>
            <person name="Ehlting J."/>
            <person name="Ellis B."/>
            <person name="Gendler K."/>
            <person name="Goodstein D."/>
            <person name="Gribskov M."/>
            <person name="Grimwood J."/>
            <person name="Groover A."/>
            <person name="Gunter L."/>
            <person name="Hamberger B."/>
            <person name="Heinze B."/>
            <person name="Helariutta Y."/>
            <person name="Henrissat B."/>
            <person name="Holligan D."/>
            <person name="Holt R."/>
            <person name="Huang W."/>
            <person name="Islam-Faridi N."/>
            <person name="Jones S."/>
            <person name="Jones-Rhoades M."/>
            <person name="Jorgensen R."/>
            <person name="Joshi C."/>
            <person name="Kangasjarvi J."/>
            <person name="Karlsson J."/>
            <person name="Kelleher C."/>
            <person name="Kirkpatrick R."/>
            <person name="Kirst M."/>
            <person name="Kohler A."/>
            <person name="Kalluri U."/>
            <person name="Larimer F."/>
            <person name="Leebens-Mack J."/>
            <person name="Leple J.C."/>
            <person name="Locascio P."/>
            <person name="Lou Y."/>
            <person name="Lucas S."/>
            <person name="Martin F."/>
            <person name="Montanini B."/>
            <person name="Napoli C."/>
            <person name="Nelson D.R."/>
            <person name="Nelson C."/>
            <person name="Nieminen K."/>
            <person name="Nilsson O."/>
            <person name="Pereda V."/>
            <person name="Peter G."/>
            <person name="Philippe R."/>
            <person name="Pilate G."/>
            <person name="Poliakov A."/>
            <person name="Razumovskaya J."/>
            <person name="Richardson P."/>
            <person name="Rinaldi C."/>
            <person name="Ritland K."/>
            <person name="Rouze P."/>
            <person name="Ryaboy D."/>
            <person name="Schmutz J."/>
            <person name="Schrader J."/>
            <person name="Segerman B."/>
            <person name="Shin H."/>
            <person name="Siddiqui A."/>
            <person name="Sterky F."/>
            <person name="Terry A."/>
            <person name="Tsai C.J."/>
            <person name="Uberbacher E."/>
            <person name="Unneberg P."/>
            <person name="Vahala J."/>
            <person name="Wall K."/>
            <person name="Wessler S."/>
            <person name="Yang G."/>
            <person name="Yin T."/>
            <person name="Douglas C."/>
            <person name="Marra M."/>
            <person name="Sandberg G."/>
            <person name="Van de Peer Y."/>
            <person name="Rokhsar D."/>
        </authorList>
    </citation>
    <scope>NUCLEOTIDE SEQUENCE [LARGE SCALE GENOMIC DNA]</scope>
    <source>
        <strain evidence="2">cv. Nisqually</strain>
    </source>
</reference>